<dbReference type="EMBL" id="LUEZ02000090">
    <property type="protein sequence ID" value="RDB18618.1"/>
    <property type="molecule type" value="Genomic_DNA"/>
</dbReference>
<dbReference type="InterPro" id="IPR040079">
    <property type="entry name" value="Glutathione_S-Trfase"/>
</dbReference>
<dbReference type="InterPro" id="IPR004045">
    <property type="entry name" value="Glutathione_S-Trfase_N"/>
</dbReference>
<dbReference type="STRING" id="39966.A0A369J9S5"/>
<dbReference type="Gene3D" id="1.20.1050.10">
    <property type="match status" value="1"/>
</dbReference>
<dbReference type="InParanoid" id="A0A369J9S5"/>
<dbReference type="Proteomes" id="UP000076154">
    <property type="component" value="Unassembled WGS sequence"/>
</dbReference>
<dbReference type="SUPFAM" id="SSF47616">
    <property type="entry name" value="GST C-terminal domain-like"/>
    <property type="match status" value="1"/>
</dbReference>
<feature type="domain" description="GST N-terminal" evidence="3">
    <location>
        <begin position="1463"/>
        <end position="1554"/>
    </location>
</feature>
<dbReference type="Pfam" id="PF03178">
    <property type="entry name" value="CPSF_A"/>
    <property type="match status" value="1"/>
</dbReference>
<sequence length="1704" mass="187921">MHALRQEILPPSGVEFATSLRLIPTLRAPANATTRHEFAARALCNVVVARSSLLRIFEVREELAPIPPQVDNERERRSKVRRGTEAVEGEVEMDEQGEGFVNIAKSVGQKPNEAPPTITKFYLVREHRLHGVVTGMEGVKIISTLEDKLDRLLVSFKDAKIALLEWSTAVHDLVTVSIHTYERAPQLMSLDSPLFRAELRTDPLSRCAVLSLPKDAFAILPFYQSQAELDVMDQDQAQTKDVPYSPSFILDLPAVVDQNIRNVVDFVFLPGFNKPTIAVLFQAQQTWTGRLKEYKDTMKLVIFTLDIVTQNYPIITSVDGLPHDCFSLLACSTSLGGVVVITSNSVIYVDQSGRRVVLPVNGWPSRISDLPLPPVPLEYQNRILELEGSRASFVDDKTMFMILKDGTVYPVDIVIDGKTVSKLTMGPALAQTTIPTVIRRITDAHLFVGSTVGPSVLLKTAHVEEEVEDVEMEAPTAVVQTSIDMDLDDDDDIYGDSKVSEPTINGIASARKTHTVIQLSLCDSLPAHGPIADMTFSLARNGDRPVPELVAATGTGPLGGFTLFQRDLPIRTKRKLHAIGGARGMWSLPIRQPVKASGISYERAINPYQAENDTLIVSTDVNPSPGLSRITTRTTRTDIAITTRIQGTTIGAAPFFQRTAILHVMTNAIRVLEPDGTERQIIKDMDGNMPRPKIRACSISDPFVLIVREDDSIGLFIGETERGKIRRKDMSPMGDKTSRYLAGCFYTDVTGLFEASLKTTVPLNGVTSTLHAAVNAGTNGQSLILIRPQGTMEVWNLPKLALVFSTSMLASLQNVLVDSQDPPAVSLPQDPPRKPQDLDIEQILLSPIGQSSPQPHLFVFLRSGQLAIYETLPGGHALESPGAATRASTLDIKFVKILSRAFEIQRHDEGEKSIIAEQKRVLRMFIPFVTTPAAGTTFSGVFFTGDRPSWILATDKGGVQLYPSGHSLVHAFTPCSLWESKGDFLLYSEEGPSLLEWIPDFQLDGPLPLRSIPRGRSYSSLVFDPSTSLIVAASSLQAKFASYDEDGNRIWEPDAPNVVDPVCDCSTLELISPDIWVTMDGFEFATNESINDLACVTLETSGTETGSKDFIAVGTTINRGEDLAVKGAAYIFEIVEVVPDPAVSSKRWYRLRLRCRDDAKGPVTAICGFNGYLVSSMGQKIFVRAFDSDERLVGVAFLDVGVYVTSLRTLKNLLLVGDAVKSITFVAFQEDPYKLALLAKDIHSVCVTRADFFFADGELSIVAGDEEGIIRIYEYNPNDPESRDGRHLLLRTEFHSQCEYRTSTLIARRTNDDPMIPQAKLLTGSTDGSLACLTPVDEHTFKRLQLLQGQLTRNIQHMAGLNPKAFRIVRNDYVSKPLSKGILDGNLLSHFETLPITRQDEVTRQIGTERTTILRDWISLSGAWYFVTSSLKPLSKLFLSRESAVCLQSFWTPLQLSNLEMTEQLTLYTAKICPYAHRVELALEEAGVDYTRFEIDLENKPEWYAPEVNPASKVPAIAYGGPKVAPDHPSPDSTKIAESLVLVEFVADLSGKLRPADPVLRAKGRFLIDAFSNTFAPAFGATIIRGEPVEPLLAAIEKVQGLLSPEGYALGPEFTFADAAIVPFFARLEVLLKGDYGAYEEGTGAKAYETLQSDPKFARYRKYLADVRARDSFQKTFHEEYVREKFATRHANARAARKAAQGSH</sequence>
<dbReference type="PANTHER" id="PTHR10644">
    <property type="entry name" value="DNA REPAIR/RNA PROCESSING CPSF FAMILY"/>
    <property type="match status" value="1"/>
</dbReference>
<dbReference type="Pfam" id="PF23726">
    <property type="entry name" value="Beta-prop_RSE1_2nd"/>
    <property type="match status" value="1"/>
</dbReference>
<dbReference type="InterPro" id="IPR058543">
    <property type="entry name" value="Beta-prop_RSE1/DDB1/CPSF1_2nd"/>
</dbReference>
<evidence type="ECO:0000313" key="4">
    <source>
        <dbReference type="EMBL" id="RDB18618.1"/>
    </source>
</evidence>
<dbReference type="Gene3D" id="3.40.30.10">
    <property type="entry name" value="Glutaredoxin"/>
    <property type="match status" value="1"/>
</dbReference>
<name>A0A369J9S5_HYPMA</name>
<dbReference type="SFLD" id="SFLDG00358">
    <property type="entry name" value="Main_(cytGST)"/>
    <property type="match status" value="1"/>
</dbReference>
<dbReference type="SFLD" id="SFLDS00019">
    <property type="entry name" value="Glutathione_Transferase_(cytos"/>
    <property type="match status" value="1"/>
</dbReference>
<dbReference type="InterPro" id="IPR015943">
    <property type="entry name" value="WD40/YVTN_repeat-like_dom_sf"/>
</dbReference>
<evidence type="ECO:0000256" key="2">
    <source>
        <dbReference type="ARBA" id="ARBA00023242"/>
    </source>
</evidence>
<comment type="subcellular location">
    <subcellularLocation>
        <location evidence="1">Nucleus</location>
    </subcellularLocation>
</comment>
<comment type="caution">
    <text evidence="4">The sequence shown here is derived from an EMBL/GenBank/DDBJ whole genome shotgun (WGS) entry which is preliminary data.</text>
</comment>
<reference evidence="4" key="1">
    <citation type="submission" date="2018-04" db="EMBL/GenBank/DDBJ databases">
        <title>Whole genome sequencing of Hypsizygus marmoreus.</title>
        <authorList>
            <person name="Choi I.-G."/>
            <person name="Min B."/>
            <person name="Kim J.-G."/>
            <person name="Kim S."/>
            <person name="Oh Y.-L."/>
            <person name="Kong W.-S."/>
            <person name="Park H."/>
            <person name="Jeong J."/>
            <person name="Song E.-S."/>
        </authorList>
    </citation>
    <scope>NUCLEOTIDE SEQUENCE [LARGE SCALE GENOMIC DNA]</scope>
    <source>
        <strain evidence="4">51987-8</strain>
    </source>
</reference>
<evidence type="ECO:0000313" key="5">
    <source>
        <dbReference type="Proteomes" id="UP000076154"/>
    </source>
</evidence>
<dbReference type="Gene3D" id="2.130.10.10">
    <property type="entry name" value="YVTN repeat-like/Quinoprotein amine dehydrogenase"/>
    <property type="match status" value="3"/>
</dbReference>
<dbReference type="OrthoDB" id="6109at2759"/>
<accession>A0A369J9S5</accession>
<keyword evidence="2" id="KW-0539">Nucleus</keyword>
<dbReference type="GO" id="GO:0003676">
    <property type="term" value="F:nucleic acid binding"/>
    <property type="evidence" value="ECO:0007669"/>
    <property type="project" value="InterPro"/>
</dbReference>
<dbReference type="SUPFAM" id="SSF52833">
    <property type="entry name" value="Thioredoxin-like"/>
    <property type="match status" value="1"/>
</dbReference>
<dbReference type="InterPro" id="IPR004871">
    <property type="entry name" value="RSE1/DDB1/CPSF1_C"/>
</dbReference>
<dbReference type="FunCoup" id="A0A369J9S5">
    <property type="interactions" value="709"/>
</dbReference>
<evidence type="ECO:0000256" key="1">
    <source>
        <dbReference type="ARBA" id="ARBA00004123"/>
    </source>
</evidence>
<gene>
    <name evidence="4" type="primary">CFT1</name>
    <name evidence="4" type="ORF">Hypma_014710</name>
</gene>
<dbReference type="InterPro" id="IPR050358">
    <property type="entry name" value="RSE1/DDB1/CFT1"/>
</dbReference>
<evidence type="ECO:0000259" key="3">
    <source>
        <dbReference type="PROSITE" id="PS50404"/>
    </source>
</evidence>
<dbReference type="InterPro" id="IPR036249">
    <property type="entry name" value="Thioredoxin-like_sf"/>
</dbReference>
<dbReference type="InterPro" id="IPR018846">
    <property type="entry name" value="Beta-prop_RSE1/DDB1/CPSF1_1st"/>
</dbReference>
<dbReference type="GO" id="GO:0005634">
    <property type="term" value="C:nucleus"/>
    <property type="evidence" value="ECO:0007669"/>
    <property type="project" value="UniProtKB-SubCell"/>
</dbReference>
<keyword evidence="5" id="KW-1185">Reference proteome</keyword>
<dbReference type="InterPro" id="IPR036282">
    <property type="entry name" value="Glutathione-S-Trfase_C_sf"/>
</dbReference>
<organism evidence="4 5">
    <name type="scientific">Hypsizygus marmoreus</name>
    <name type="common">White beech mushroom</name>
    <name type="synonym">Agaricus marmoreus</name>
    <dbReference type="NCBI Taxonomy" id="39966"/>
    <lineage>
        <taxon>Eukaryota</taxon>
        <taxon>Fungi</taxon>
        <taxon>Dikarya</taxon>
        <taxon>Basidiomycota</taxon>
        <taxon>Agaricomycotina</taxon>
        <taxon>Agaricomycetes</taxon>
        <taxon>Agaricomycetidae</taxon>
        <taxon>Agaricales</taxon>
        <taxon>Tricholomatineae</taxon>
        <taxon>Lyophyllaceae</taxon>
        <taxon>Hypsizygus</taxon>
    </lineage>
</organism>
<dbReference type="PROSITE" id="PS50404">
    <property type="entry name" value="GST_NTER"/>
    <property type="match status" value="1"/>
</dbReference>
<dbReference type="Gene3D" id="1.10.150.910">
    <property type="match status" value="1"/>
</dbReference>
<dbReference type="Pfam" id="PF10433">
    <property type="entry name" value="Beta-prop_RSE1_1st"/>
    <property type="match status" value="1"/>
</dbReference>
<dbReference type="Pfam" id="PF13409">
    <property type="entry name" value="GST_N_2"/>
    <property type="match status" value="1"/>
</dbReference>
<dbReference type="CDD" id="cd00299">
    <property type="entry name" value="GST_C_family"/>
    <property type="match status" value="1"/>
</dbReference>
<protein>
    <submittedName>
        <fullName evidence="4">Protein CFT1</fullName>
    </submittedName>
</protein>
<proteinExistence type="predicted"/>
<dbReference type="CDD" id="cd00570">
    <property type="entry name" value="GST_N_family"/>
    <property type="match status" value="1"/>
</dbReference>